<evidence type="ECO:0000259" key="3">
    <source>
        <dbReference type="Pfam" id="PF17166"/>
    </source>
</evidence>
<feature type="domain" description="DUF4959" evidence="1">
    <location>
        <begin position="17"/>
        <end position="121"/>
    </location>
</feature>
<proteinExistence type="predicted"/>
<evidence type="ECO:0008006" key="6">
    <source>
        <dbReference type="Google" id="ProtNLM"/>
    </source>
</evidence>
<sequence>MKNLFWINILPLLLLLSCKEEQPSVNIDDTLPAPQAVKNVTVKNLPGGAVLYYDVPDDKNFLYVKAEYEIRPGVIRETKASLYTDTLLLDGFGRQGEYAVKLYSVGRNEKPSEPVVVQVAPEEAPVRQAFHDLALTEGFGGVRLFFENPYMKDFAFCLIADTLNNGDWTALQTFYSKNSSGVFSHSGLNPKPIKVGSYIRDRWGNTSDTLVSTLTPLFEYMIPKPYGVFNLPSDSFEPAEGNAGRYAITGLWDGITNVENSNIFANSHVEPMPQTFTVNLKQSATLSRIKVHQRIKNEYTGSMVKKFELYGSNSNNPKDDLFGGDWVLLGRFESVKPSGPGAITAEDRNYANVQGENFELVPTDEIPNPWVPVRFIRFRTLETYNGPSERGQVIIAEISLFGQSTK</sequence>
<dbReference type="Pfam" id="PF17166">
    <property type="entry name" value="DUF5126"/>
    <property type="match status" value="1"/>
</dbReference>
<dbReference type="Proteomes" id="UP000016584">
    <property type="component" value="Unassembled WGS sequence"/>
</dbReference>
<keyword evidence="5" id="KW-1185">Reference proteome</keyword>
<dbReference type="Pfam" id="PF16391">
    <property type="entry name" value="DUF5000"/>
    <property type="match status" value="1"/>
</dbReference>
<dbReference type="InterPro" id="IPR032527">
    <property type="entry name" value="DUF4959"/>
</dbReference>
<dbReference type="InterPro" id="IPR033431">
    <property type="entry name" value="DUF5126"/>
</dbReference>
<feature type="domain" description="DUF5000" evidence="2">
    <location>
        <begin position="252"/>
        <end position="402"/>
    </location>
</feature>
<dbReference type="RefSeq" id="WP_021068959.1">
    <property type="nucleotide sequence ID" value="NZ_ATDL01000004.1"/>
</dbReference>
<feature type="domain" description="DUF5126" evidence="3">
    <location>
        <begin position="123"/>
        <end position="225"/>
    </location>
</feature>
<organism evidence="4 5">
    <name type="scientific">Sphingobacterium paucimobilis HER1398</name>
    <dbReference type="NCBI Taxonomy" id="1346330"/>
    <lineage>
        <taxon>Bacteria</taxon>
        <taxon>Pseudomonadati</taxon>
        <taxon>Bacteroidota</taxon>
        <taxon>Sphingobacteriia</taxon>
        <taxon>Sphingobacteriales</taxon>
        <taxon>Sphingobacteriaceae</taxon>
        <taxon>Sphingobacterium</taxon>
    </lineage>
</organism>
<dbReference type="Gene3D" id="2.60.120.260">
    <property type="entry name" value="Galactose-binding domain-like"/>
    <property type="match status" value="1"/>
</dbReference>
<dbReference type="EMBL" id="ATDL01000004">
    <property type="protein sequence ID" value="ERJ60862.1"/>
    <property type="molecule type" value="Genomic_DNA"/>
</dbReference>
<evidence type="ECO:0000313" key="4">
    <source>
        <dbReference type="EMBL" id="ERJ60862.1"/>
    </source>
</evidence>
<gene>
    <name evidence="4" type="ORF">M472_19085</name>
</gene>
<dbReference type="PATRIC" id="fig|1346330.5.peg.778"/>
<dbReference type="STRING" id="1346330.M472_19085"/>
<dbReference type="Pfam" id="PF16323">
    <property type="entry name" value="DUF4959"/>
    <property type="match status" value="1"/>
</dbReference>
<evidence type="ECO:0000259" key="1">
    <source>
        <dbReference type="Pfam" id="PF16323"/>
    </source>
</evidence>
<evidence type="ECO:0000259" key="2">
    <source>
        <dbReference type="Pfam" id="PF16391"/>
    </source>
</evidence>
<protein>
    <recommendedName>
        <fullName evidence="6">DUF4959 domain-containing protein</fullName>
    </recommendedName>
</protein>
<dbReference type="InterPro" id="IPR008979">
    <property type="entry name" value="Galactose-bd-like_sf"/>
</dbReference>
<dbReference type="eggNOG" id="ENOG502ZCBF">
    <property type="taxonomic scope" value="Bacteria"/>
</dbReference>
<reference evidence="4 5" key="1">
    <citation type="journal article" date="2013" name="Genome Announc.">
        <title>The Draft Genome Sequence of Sphingomonas paucimobilis Strain HER1398 (Proteobacteria), Host to the Giant PAU Phage, Indicates That It Is a Member of the Genus Sphingobacterium (Bacteroidetes).</title>
        <authorList>
            <person name="White R.A.III."/>
            <person name="Suttle C.A."/>
        </authorList>
    </citation>
    <scope>NUCLEOTIDE SEQUENCE [LARGE SCALE GENOMIC DNA]</scope>
    <source>
        <strain evidence="4 5">HER1398</strain>
    </source>
</reference>
<dbReference type="SUPFAM" id="SSF49785">
    <property type="entry name" value="Galactose-binding domain-like"/>
    <property type="match status" value="1"/>
</dbReference>
<accession>U2HZ74</accession>
<dbReference type="InterPro" id="IPR032164">
    <property type="entry name" value="DUF5000"/>
</dbReference>
<dbReference type="OrthoDB" id="1312186at2"/>
<name>U2HZ74_9SPHI</name>
<comment type="caution">
    <text evidence="4">The sequence shown here is derived from an EMBL/GenBank/DDBJ whole genome shotgun (WGS) entry which is preliminary data.</text>
</comment>
<evidence type="ECO:0000313" key="5">
    <source>
        <dbReference type="Proteomes" id="UP000016584"/>
    </source>
</evidence>
<dbReference type="PROSITE" id="PS51257">
    <property type="entry name" value="PROKAR_LIPOPROTEIN"/>
    <property type="match status" value="1"/>
</dbReference>
<dbReference type="AlphaFoldDB" id="U2HZ74"/>